<protein>
    <recommendedName>
        <fullName evidence="5">Zn(2)-C6 fungal-type domain-containing protein</fullName>
    </recommendedName>
</protein>
<accession>A0A0D2G2Q0</accession>
<evidence type="ECO:0000256" key="4">
    <source>
        <dbReference type="ARBA" id="ARBA00023242"/>
    </source>
</evidence>
<dbReference type="Pfam" id="PF00172">
    <property type="entry name" value="Zn_clus"/>
    <property type="match status" value="1"/>
</dbReference>
<dbReference type="PANTHER" id="PTHR31668">
    <property type="entry name" value="GLUCOSE TRANSPORT TRANSCRIPTION REGULATOR RGT1-RELATED-RELATED"/>
    <property type="match status" value="1"/>
</dbReference>
<dbReference type="CDD" id="cd12148">
    <property type="entry name" value="fungal_TF_MHR"/>
    <property type="match status" value="1"/>
</dbReference>
<dbReference type="OrthoDB" id="4132249at2759"/>
<keyword evidence="7" id="KW-1185">Reference proteome</keyword>
<dbReference type="GO" id="GO:0003677">
    <property type="term" value="F:DNA binding"/>
    <property type="evidence" value="ECO:0007669"/>
    <property type="project" value="UniProtKB-KW"/>
</dbReference>
<name>A0A0D2G2Q0_9EURO</name>
<dbReference type="Gene3D" id="4.10.240.10">
    <property type="entry name" value="Zn(2)-C6 fungal-type DNA-binding domain"/>
    <property type="match status" value="1"/>
</dbReference>
<dbReference type="PANTHER" id="PTHR31668:SF20">
    <property type="entry name" value="ZN(II)2CYS6 TRANSCRIPTION FACTOR (EUROFUNG)"/>
    <property type="match status" value="1"/>
</dbReference>
<sequence length="515" mass="57651">MSRNPVSKACDACRRRKVRCSLRQPCAACQRARLQCTFLTARLKKGRKGDTAKVLNELHHSQAGSYSHQLPTSPFPFQGLDYTSPAFSLDVQTSPQSLDILPSKSRFSRSSDLLPSRVVELCAELFFSQLGSTVPIITPESIRQEAAAALNEDTGEDSYCLISAFCAFVILQTGGPDPNLMARSGVGQTSAAYGQHLLKEALSARSYLDLLAAPTRQTVLLTFFIYGCHSALGKHRQAWYFLREATTLYTSATLDLGDEIVDEVFSRLYWLLLISERSHAIRRRRPITLQITPQSPTIDEAVQGHTCLSGFRYLADLFRPFDDNFIALWNRASTNCDSISLVQLEEDLRTTLPTSLDIVETQLANIRVSQQWLRVIVWQLCTMMGFLSSEAAYESLTFRYPLKIAQDLAISTWKLSLHSMQMHGIGLTEKVFDIACTLIDVMSCMPSADVKSKGFEIGPEDNLKHFCHLISQLPGGRHKYLPLLVTKVDQTLPNMLTSIARHLHLPEEREAEART</sequence>
<dbReference type="SUPFAM" id="SSF57701">
    <property type="entry name" value="Zn2/Cys6 DNA-binding domain"/>
    <property type="match status" value="1"/>
</dbReference>
<dbReference type="GO" id="GO:0008270">
    <property type="term" value="F:zinc ion binding"/>
    <property type="evidence" value="ECO:0007669"/>
    <property type="project" value="InterPro"/>
</dbReference>
<keyword evidence="2" id="KW-0238">DNA-binding</keyword>
<keyword evidence="4" id="KW-0539">Nucleus</keyword>
<dbReference type="STRING" id="1442369.A0A0D2G2Q0"/>
<keyword evidence="3" id="KW-0804">Transcription</keyword>
<dbReference type="InterPro" id="IPR050797">
    <property type="entry name" value="Carb_Metab_Trans_Reg"/>
</dbReference>
<evidence type="ECO:0000259" key="5">
    <source>
        <dbReference type="PROSITE" id="PS50048"/>
    </source>
</evidence>
<feature type="domain" description="Zn(2)-C6 fungal-type" evidence="5">
    <location>
        <begin position="9"/>
        <end position="38"/>
    </location>
</feature>
<evidence type="ECO:0000256" key="2">
    <source>
        <dbReference type="ARBA" id="ARBA00023125"/>
    </source>
</evidence>
<dbReference type="HOGENOM" id="CLU_016574_3_1_1"/>
<dbReference type="Proteomes" id="UP000053617">
    <property type="component" value="Unassembled WGS sequence"/>
</dbReference>
<dbReference type="GO" id="GO:0000981">
    <property type="term" value="F:DNA-binding transcription factor activity, RNA polymerase II-specific"/>
    <property type="evidence" value="ECO:0007669"/>
    <property type="project" value="InterPro"/>
</dbReference>
<dbReference type="VEuPathDB" id="FungiDB:Z518_03484"/>
<evidence type="ECO:0000313" key="6">
    <source>
        <dbReference type="EMBL" id="KIX08827.1"/>
    </source>
</evidence>
<dbReference type="PROSITE" id="PS50048">
    <property type="entry name" value="ZN2_CY6_FUNGAL_2"/>
    <property type="match status" value="1"/>
</dbReference>
<organism evidence="6 7">
    <name type="scientific">Rhinocladiella mackenziei CBS 650.93</name>
    <dbReference type="NCBI Taxonomy" id="1442369"/>
    <lineage>
        <taxon>Eukaryota</taxon>
        <taxon>Fungi</taxon>
        <taxon>Dikarya</taxon>
        <taxon>Ascomycota</taxon>
        <taxon>Pezizomycotina</taxon>
        <taxon>Eurotiomycetes</taxon>
        <taxon>Chaetothyriomycetidae</taxon>
        <taxon>Chaetothyriales</taxon>
        <taxon>Herpotrichiellaceae</taxon>
        <taxon>Rhinocladiella</taxon>
    </lineage>
</organism>
<keyword evidence="1" id="KW-0805">Transcription regulation</keyword>
<dbReference type="CDD" id="cd00067">
    <property type="entry name" value="GAL4"/>
    <property type="match status" value="1"/>
</dbReference>
<dbReference type="RefSeq" id="XP_013275963.1">
    <property type="nucleotide sequence ID" value="XM_013420509.1"/>
</dbReference>
<dbReference type="GeneID" id="25291555"/>
<reference evidence="6 7" key="1">
    <citation type="submission" date="2015-01" db="EMBL/GenBank/DDBJ databases">
        <title>The Genome Sequence of Rhinocladiella mackenzie CBS 650.93.</title>
        <authorList>
            <consortium name="The Broad Institute Genomics Platform"/>
            <person name="Cuomo C."/>
            <person name="de Hoog S."/>
            <person name="Gorbushina A."/>
            <person name="Stielow B."/>
            <person name="Teixiera M."/>
            <person name="Abouelleil A."/>
            <person name="Chapman S.B."/>
            <person name="Priest M."/>
            <person name="Young S.K."/>
            <person name="Wortman J."/>
            <person name="Nusbaum C."/>
            <person name="Birren B."/>
        </authorList>
    </citation>
    <scope>NUCLEOTIDE SEQUENCE [LARGE SCALE GENOMIC DNA]</scope>
    <source>
        <strain evidence="6 7">CBS 650.93</strain>
    </source>
</reference>
<evidence type="ECO:0000256" key="3">
    <source>
        <dbReference type="ARBA" id="ARBA00023163"/>
    </source>
</evidence>
<dbReference type="EMBL" id="KN847476">
    <property type="protein sequence ID" value="KIX08827.1"/>
    <property type="molecule type" value="Genomic_DNA"/>
</dbReference>
<dbReference type="PROSITE" id="PS00463">
    <property type="entry name" value="ZN2_CY6_FUNGAL_1"/>
    <property type="match status" value="1"/>
</dbReference>
<gene>
    <name evidence="6" type="ORF">Z518_03484</name>
</gene>
<proteinExistence type="predicted"/>
<evidence type="ECO:0000313" key="7">
    <source>
        <dbReference type="Proteomes" id="UP000053617"/>
    </source>
</evidence>
<evidence type="ECO:0000256" key="1">
    <source>
        <dbReference type="ARBA" id="ARBA00023015"/>
    </source>
</evidence>
<dbReference type="InterPro" id="IPR001138">
    <property type="entry name" value="Zn2Cys6_DnaBD"/>
</dbReference>
<dbReference type="InterPro" id="IPR036864">
    <property type="entry name" value="Zn2-C6_fun-type_DNA-bd_sf"/>
</dbReference>
<dbReference type="SMART" id="SM00066">
    <property type="entry name" value="GAL4"/>
    <property type="match status" value="1"/>
</dbReference>
<dbReference type="AlphaFoldDB" id="A0A0D2G2Q0"/>